<dbReference type="Pfam" id="PF00480">
    <property type="entry name" value="ROK"/>
    <property type="match status" value="1"/>
</dbReference>
<dbReference type="AlphaFoldDB" id="A0A7Z0DXH0"/>
<evidence type="ECO:0000313" key="2">
    <source>
        <dbReference type="Proteomes" id="UP000535276"/>
    </source>
</evidence>
<dbReference type="InterPro" id="IPR043129">
    <property type="entry name" value="ATPase_NBD"/>
</dbReference>
<dbReference type="PANTHER" id="PTHR18964:SF169">
    <property type="entry name" value="N-ACETYLMANNOSAMINE KINASE"/>
    <property type="match status" value="1"/>
</dbReference>
<sequence>MGSSKRTDPLFESRNALTSAGLANLDEVSKLGKRGTESPHLTEATRPFNVLHTYSVNQNDLQMKYDPLEHVATHFLRDAQPARVASRNERDLLRLIWKSPGIERSDLTEPLDLTQQSLHRIVARLHERGMIVFSHAEARRAGPPSPELTLRKDWCLTLGIAVNVGSIGLCLMGFGEPLENMEIPQAGSSLSVELERIEAAVEDILARRGAKRRDILGVGLAVAGHRMLETAFNCPLPLAHWSLFDLAPLLGKQLALPVWADNVARTAALAEAIFGVGRDVADFAYIAHLHGYGGGLVSGGMPFRGSFGNAGEFSVLFAREDYDDRPALNQLLEHLRAKGRPGLTLNDLKNEELVGWDGVEEWVDRVMPAHNRAINAICAIFDPALIVLGGELPHSLARMLIERTEFNNLPRHGAVRDVPQLAVAEIIDAPGAIGAALIPLFETVL</sequence>
<evidence type="ECO:0000313" key="1">
    <source>
        <dbReference type="EMBL" id="NYJ10727.1"/>
    </source>
</evidence>
<proteinExistence type="predicted"/>
<keyword evidence="1" id="KW-0418">Kinase</keyword>
<dbReference type="GO" id="GO:0009384">
    <property type="term" value="F:N-acylmannosamine kinase activity"/>
    <property type="evidence" value="ECO:0007669"/>
    <property type="project" value="TreeGrafter"/>
</dbReference>
<name>A0A7Z0DXH0_RHILE</name>
<dbReference type="Gene3D" id="1.10.10.10">
    <property type="entry name" value="Winged helix-like DNA-binding domain superfamily/Winged helix DNA-binding domain"/>
    <property type="match status" value="1"/>
</dbReference>
<dbReference type="Proteomes" id="UP000535276">
    <property type="component" value="Unassembled WGS sequence"/>
</dbReference>
<accession>A0A7Z0DXH0</accession>
<dbReference type="SUPFAM" id="SSF46785">
    <property type="entry name" value="Winged helix' DNA-binding domain"/>
    <property type="match status" value="1"/>
</dbReference>
<reference evidence="1 2" key="1">
    <citation type="submission" date="2020-07" db="EMBL/GenBank/DDBJ databases">
        <title>Genomic Encyclopedia of Type Strains, Phase IV (KMG-V): Genome sequencing to study the core and pangenomes of soil and plant-associated prokaryotes.</title>
        <authorList>
            <person name="Whitman W."/>
        </authorList>
    </citation>
    <scope>NUCLEOTIDE SEQUENCE [LARGE SCALE GENOMIC DNA]</scope>
    <source>
        <strain evidence="1 2">SEMIA 4052</strain>
    </source>
</reference>
<comment type="caution">
    <text evidence="1">The sequence shown here is derived from an EMBL/GenBank/DDBJ whole genome shotgun (WGS) entry which is preliminary data.</text>
</comment>
<dbReference type="SUPFAM" id="SSF53067">
    <property type="entry name" value="Actin-like ATPase domain"/>
    <property type="match status" value="1"/>
</dbReference>
<dbReference type="EMBL" id="JACBZV010000002">
    <property type="protein sequence ID" value="NYJ10727.1"/>
    <property type="molecule type" value="Genomic_DNA"/>
</dbReference>
<dbReference type="GO" id="GO:0019262">
    <property type="term" value="P:N-acetylneuraminate catabolic process"/>
    <property type="evidence" value="ECO:0007669"/>
    <property type="project" value="TreeGrafter"/>
</dbReference>
<dbReference type="PANTHER" id="PTHR18964">
    <property type="entry name" value="ROK (REPRESSOR, ORF, KINASE) FAMILY"/>
    <property type="match status" value="1"/>
</dbReference>
<dbReference type="InterPro" id="IPR036388">
    <property type="entry name" value="WH-like_DNA-bd_sf"/>
</dbReference>
<gene>
    <name evidence="1" type="ORF">GGI64_001774</name>
</gene>
<keyword evidence="1" id="KW-0808">Transferase</keyword>
<protein>
    <submittedName>
        <fullName evidence="1">Putative NBD/HSP70 family sugar kinase</fullName>
    </submittedName>
</protein>
<dbReference type="InterPro" id="IPR036390">
    <property type="entry name" value="WH_DNA-bd_sf"/>
</dbReference>
<organism evidence="1 2">
    <name type="scientific">Rhizobium leguminosarum</name>
    <dbReference type="NCBI Taxonomy" id="384"/>
    <lineage>
        <taxon>Bacteria</taxon>
        <taxon>Pseudomonadati</taxon>
        <taxon>Pseudomonadota</taxon>
        <taxon>Alphaproteobacteria</taxon>
        <taxon>Hyphomicrobiales</taxon>
        <taxon>Rhizobiaceae</taxon>
        <taxon>Rhizobium/Agrobacterium group</taxon>
        <taxon>Rhizobium</taxon>
    </lineage>
</organism>
<dbReference type="Gene3D" id="3.30.420.40">
    <property type="match status" value="2"/>
</dbReference>
<dbReference type="InterPro" id="IPR000600">
    <property type="entry name" value="ROK"/>
</dbReference>